<dbReference type="RefSeq" id="WP_079722916.1">
    <property type="nucleotide sequence ID" value="NZ_BMCL01000003.1"/>
</dbReference>
<dbReference type="Pfam" id="PF17899">
    <property type="entry name" value="Peptidase_M61_N"/>
    <property type="match status" value="1"/>
</dbReference>
<keyword evidence="1" id="KW-0732">Signal</keyword>
<dbReference type="PIRSF" id="PIRSF016493">
    <property type="entry name" value="Glycyl_aminpptds"/>
    <property type="match status" value="1"/>
</dbReference>
<evidence type="ECO:0000256" key="1">
    <source>
        <dbReference type="SAM" id="SignalP"/>
    </source>
</evidence>
<organism evidence="4 5">
    <name type="scientific">Pseudoxanthomonas indica</name>
    <dbReference type="NCBI Taxonomy" id="428993"/>
    <lineage>
        <taxon>Bacteria</taxon>
        <taxon>Pseudomonadati</taxon>
        <taxon>Pseudomonadota</taxon>
        <taxon>Gammaproteobacteria</taxon>
        <taxon>Lysobacterales</taxon>
        <taxon>Lysobacteraceae</taxon>
        <taxon>Pseudoxanthomonas</taxon>
    </lineage>
</organism>
<dbReference type="InterPro" id="IPR036034">
    <property type="entry name" value="PDZ_sf"/>
</dbReference>
<feature type="signal peptide" evidence="1">
    <location>
        <begin position="1"/>
        <end position="23"/>
    </location>
</feature>
<dbReference type="InterPro" id="IPR027268">
    <property type="entry name" value="Peptidase_M4/M1_CTD_sf"/>
</dbReference>
<dbReference type="EMBL" id="FUZV01000001">
    <property type="protein sequence ID" value="SKC46345.1"/>
    <property type="molecule type" value="Genomic_DNA"/>
</dbReference>
<sequence length="633" mass="70427">MKRDRLALALTVLLSLTGGYAGAASADEVPAPKDIPFNGSLRIEVDATDLNRRIFRIRETIPAQPGRLTLLYPQWLPGNHSPSGPIEKLAGLVITANGQRLPWMRDQFNVYAFHVEVPAGASEVVTEFQYLSSQGGSQGRVVMTPDMLNLQWNFAALYPAGYNAANIPAQASVKLPAGWSYATALTTERRDGDTVHFKTIDFDDLVDSPMFAGKHYKRIDLDPGAKQPVHLNVFADEAEDLEMKPEQIKAHQTLVTQASKLYGARHFDHYEFLLALTDNLGGIGLEHHRSSENSGERGYFTDWEKTWQGRDLLPHEFNHSWNGKYRRGADLATPSFNVPMGDSLLWLYEGQTQFFGTVLAARSGLWTQQQAQEMLALTAGVYDRGRPGLAWRNIQDTTNDPTIAQRRSLPFRNYQMSEDYYSGGLMIWLEVDGKLRELSGNKRSIDDFAKAFFGMGNGEWEVNPYTFDDIVATLNGIAPFDWAGFLRTRVDGHGPLIGGLEAAGWKLVYTDTPSDAFKAMEGRRKGADLTYSLGMSINDKGDLTDVRWDGPAFNAGLAPSMNLIAVNGRAYSADALKNAVKAAKDSKAPIDLVVKRFDRVESVRIAYFDGLQYPKLERIAGKPDRLTELYKAR</sequence>
<feature type="domain" description="Peptidase M61 catalytic" evidence="2">
    <location>
        <begin position="310"/>
        <end position="427"/>
    </location>
</feature>
<feature type="chain" id="PRO_5013318694" evidence="1">
    <location>
        <begin position="24"/>
        <end position="633"/>
    </location>
</feature>
<dbReference type="Proteomes" id="UP000190341">
    <property type="component" value="Unassembled WGS sequence"/>
</dbReference>
<accession>A0A1T5J4I6</accession>
<evidence type="ECO:0000259" key="3">
    <source>
        <dbReference type="Pfam" id="PF17899"/>
    </source>
</evidence>
<dbReference type="Gene3D" id="2.60.40.3650">
    <property type="match status" value="1"/>
</dbReference>
<dbReference type="InterPro" id="IPR024191">
    <property type="entry name" value="Peptidase_M61"/>
</dbReference>
<evidence type="ECO:0000313" key="5">
    <source>
        <dbReference type="Proteomes" id="UP000190341"/>
    </source>
</evidence>
<keyword evidence="4" id="KW-0031">Aminopeptidase</keyword>
<dbReference type="Pfam" id="PF05299">
    <property type="entry name" value="Peptidase_M61"/>
    <property type="match status" value="1"/>
</dbReference>
<keyword evidence="4" id="KW-0378">Hydrolase</keyword>
<dbReference type="STRING" id="428993.SAMN06296058_0524"/>
<evidence type="ECO:0000259" key="2">
    <source>
        <dbReference type="Pfam" id="PF05299"/>
    </source>
</evidence>
<protein>
    <submittedName>
        <fullName evidence="4">Glycyl aminopeptidase. Metallo peptidase. MEROPS family M61</fullName>
    </submittedName>
</protein>
<evidence type="ECO:0000313" key="4">
    <source>
        <dbReference type="EMBL" id="SKC46345.1"/>
    </source>
</evidence>
<proteinExistence type="predicted"/>
<gene>
    <name evidence="4" type="ORF">SAMN06296058_0524</name>
</gene>
<dbReference type="GO" id="GO:0004177">
    <property type="term" value="F:aminopeptidase activity"/>
    <property type="evidence" value="ECO:0007669"/>
    <property type="project" value="UniProtKB-KW"/>
</dbReference>
<dbReference type="OrthoDB" id="9778516at2"/>
<dbReference type="AlphaFoldDB" id="A0A1T5J4I6"/>
<name>A0A1T5J4I6_9GAMM</name>
<reference evidence="4 5" key="1">
    <citation type="submission" date="2017-02" db="EMBL/GenBank/DDBJ databases">
        <authorList>
            <person name="Peterson S.W."/>
        </authorList>
    </citation>
    <scope>NUCLEOTIDE SEQUENCE [LARGE SCALE GENOMIC DNA]</scope>
    <source>
        <strain evidence="4 5">P15</strain>
    </source>
</reference>
<feature type="domain" description="Peptidase M61 N-terminal" evidence="3">
    <location>
        <begin position="43"/>
        <end position="214"/>
    </location>
</feature>
<dbReference type="SUPFAM" id="SSF50156">
    <property type="entry name" value="PDZ domain-like"/>
    <property type="match status" value="1"/>
</dbReference>
<keyword evidence="5" id="KW-1185">Reference proteome</keyword>
<dbReference type="InterPro" id="IPR040756">
    <property type="entry name" value="Peptidase_M61_N"/>
</dbReference>
<dbReference type="InterPro" id="IPR007963">
    <property type="entry name" value="Peptidase_M61_catalytic"/>
</dbReference>
<keyword evidence="4" id="KW-0645">Protease</keyword>
<dbReference type="Gene3D" id="1.10.390.10">
    <property type="entry name" value="Neutral Protease Domain 2"/>
    <property type="match status" value="1"/>
</dbReference>